<keyword evidence="3" id="KW-0472">Membrane</keyword>
<keyword evidence="5" id="KW-1185">Reference proteome</keyword>
<feature type="coiled-coil region" evidence="1">
    <location>
        <begin position="72"/>
        <end position="99"/>
    </location>
</feature>
<dbReference type="AlphaFoldDB" id="A0AA39M2T3"/>
<keyword evidence="1" id="KW-0175">Coiled coil</keyword>
<comment type="caution">
    <text evidence="4">The sequence shown here is derived from an EMBL/GenBank/DDBJ whole genome shotgun (WGS) entry which is preliminary data.</text>
</comment>
<evidence type="ECO:0008006" key="6">
    <source>
        <dbReference type="Google" id="ProtNLM"/>
    </source>
</evidence>
<keyword evidence="3" id="KW-1133">Transmembrane helix</keyword>
<organism evidence="4 5">
    <name type="scientific">Steinernema hermaphroditum</name>
    <dbReference type="NCBI Taxonomy" id="289476"/>
    <lineage>
        <taxon>Eukaryota</taxon>
        <taxon>Metazoa</taxon>
        <taxon>Ecdysozoa</taxon>
        <taxon>Nematoda</taxon>
        <taxon>Chromadorea</taxon>
        <taxon>Rhabditida</taxon>
        <taxon>Tylenchina</taxon>
        <taxon>Panagrolaimomorpha</taxon>
        <taxon>Strongyloidoidea</taxon>
        <taxon>Steinernematidae</taxon>
        <taxon>Steinernema</taxon>
    </lineage>
</organism>
<accession>A0AA39M2T3</accession>
<keyword evidence="3" id="KW-0812">Transmembrane</keyword>
<feature type="region of interest" description="Disordered" evidence="2">
    <location>
        <begin position="48"/>
        <end position="68"/>
    </location>
</feature>
<feature type="transmembrane region" description="Helical" evidence="3">
    <location>
        <begin position="20"/>
        <end position="45"/>
    </location>
</feature>
<reference evidence="4" key="1">
    <citation type="submission" date="2023-06" db="EMBL/GenBank/DDBJ databases">
        <title>Genomic analysis of the entomopathogenic nematode Steinernema hermaphroditum.</title>
        <authorList>
            <person name="Schwarz E.M."/>
            <person name="Heppert J.K."/>
            <person name="Baniya A."/>
            <person name="Schwartz H.T."/>
            <person name="Tan C.-H."/>
            <person name="Antoshechkin I."/>
            <person name="Sternberg P.W."/>
            <person name="Goodrich-Blair H."/>
            <person name="Dillman A.R."/>
        </authorList>
    </citation>
    <scope>NUCLEOTIDE SEQUENCE</scope>
    <source>
        <strain evidence="4">PS9179</strain>
        <tissue evidence="4">Whole animal</tissue>
    </source>
</reference>
<evidence type="ECO:0000256" key="2">
    <source>
        <dbReference type="SAM" id="MobiDB-lite"/>
    </source>
</evidence>
<protein>
    <recommendedName>
        <fullName evidence="6">BZIP domain-containing protein</fullName>
    </recommendedName>
</protein>
<gene>
    <name evidence="4" type="ORF">QR680_013610</name>
</gene>
<proteinExistence type="predicted"/>
<evidence type="ECO:0000313" key="5">
    <source>
        <dbReference type="Proteomes" id="UP001175271"/>
    </source>
</evidence>
<evidence type="ECO:0000256" key="3">
    <source>
        <dbReference type="SAM" id="Phobius"/>
    </source>
</evidence>
<evidence type="ECO:0000256" key="1">
    <source>
        <dbReference type="SAM" id="Coils"/>
    </source>
</evidence>
<name>A0AA39M2T3_9BILA</name>
<dbReference type="EMBL" id="JAUCMV010000002">
    <property type="protein sequence ID" value="KAK0418520.1"/>
    <property type="molecule type" value="Genomic_DNA"/>
</dbReference>
<dbReference type="Proteomes" id="UP001175271">
    <property type="component" value="Unassembled WGS sequence"/>
</dbReference>
<evidence type="ECO:0000313" key="4">
    <source>
        <dbReference type="EMBL" id="KAK0418520.1"/>
    </source>
</evidence>
<sequence length="240" mass="27979">MTRPPSAGDDLSEPIKDDNLLTSAYVVTTMVSFLRLAFLVMPYALAPDRGPPDSDEEEEERKRNRENQRRFYYKQREICEKLQQDLDRLKMERDHLIQLLAVQSLEAEEYAQFLRDRDCPSHTPSEAFLDKKPLQQPVTLHSARTAPDGPVAGPSTVIRTPHEIRLEKSRKFRMKSKRLGTEIADLVDEVAKLQWEIDAHEARHRKLLKLSIDCERSCDKLDLKDFNDFCVEVIRNGRWF</sequence>